<dbReference type="InterPro" id="IPR012674">
    <property type="entry name" value="Calycin"/>
</dbReference>
<dbReference type="EMBL" id="HBER01051448">
    <property type="protein sequence ID" value="CAD8550405.1"/>
    <property type="molecule type" value="Transcribed_RNA"/>
</dbReference>
<dbReference type="GO" id="GO:0000302">
    <property type="term" value="P:response to reactive oxygen species"/>
    <property type="evidence" value="ECO:0007669"/>
    <property type="project" value="TreeGrafter"/>
</dbReference>
<dbReference type="PANTHER" id="PTHR10612">
    <property type="entry name" value="APOLIPOPROTEIN D"/>
    <property type="match status" value="1"/>
</dbReference>
<dbReference type="Gene3D" id="2.40.128.20">
    <property type="match status" value="1"/>
</dbReference>
<proteinExistence type="predicted"/>
<dbReference type="SUPFAM" id="SSF50814">
    <property type="entry name" value="Lipocalins"/>
    <property type="match status" value="1"/>
</dbReference>
<reference evidence="1" key="1">
    <citation type="submission" date="2021-01" db="EMBL/GenBank/DDBJ databases">
        <authorList>
            <person name="Corre E."/>
            <person name="Pelletier E."/>
            <person name="Niang G."/>
            <person name="Scheremetjew M."/>
            <person name="Finn R."/>
            <person name="Kale V."/>
            <person name="Holt S."/>
            <person name="Cochrane G."/>
            <person name="Meng A."/>
            <person name="Brown T."/>
            <person name="Cohen L."/>
        </authorList>
    </citation>
    <scope>NUCLEOTIDE SEQUENCE</scope>
    <source>
        <strain evidence="1">RCC1130</strain>
    </source>
</reference>
<dbReference type="GO" id="GO:0006629">
    <property type="term" value="P:lipid metabolic process"/>
    <property type="evidence" value="ECO:0007669"/>
    <property type="project" value="TreeGrafter"/>
</dbReference>
<organism evidence="1">
    <name type="scientific">Calcidiscus leptoporus</name>
    <dbReference type="NCBI Taxonomy" id="127549"/>
    <lineage>
        <taxon>Eukaryota</taxon>
        <taxon>Haptista</taxon>
        <taxon>Haptophyta</taxon>
        <taxon>Prymnesiophyceae</taxon>
        <taxon>Coccolithales</taxon>
        <taxon>Calcidiscaceae</taxon>
        <taxon>Calcidiscus</taxon>
    </lineage>
</organism>
<protein>
    <submittedName>
        <fullName evidence="1">Uncharacterized protein</fullName>
    </submittedName>
</protein>
<accession>A0A7S0JFL3</accession>
<gene>
    <name evidence="1" type="ORF">CLEP1334_LOCUS25695</name>
</gene>
<dbReference type="GO" id="GO:0005737">
    <property type="term" value="C:cytoplasm"/>
    <property type="evidence" value="ECO:0007669"/>
    <property type="project" value="TreeGrafter"/>
</dbReference>
<dbReference type="PANTHER" id="PTHR10612:SF34">
    <property type="entry name" value="APOLIPOPROTEIN D"/>
    <property type="match status" value="1"/>
</dbReference>
<name>A0A7S0JFL3_9EUKA</name>
<sequence>MGNLFGKSDCGPPVTTVGSANFNLTEWTRASWFPQQQQVTGYQSEESLFCVAATYKLEGAHVPFFGGSVVSVYNQANSGGINGAWVNGGDSRLCARAANSDDLSKLSVAPCWLINLFAGPYWVLDIGRNATAPHEYDWAIVIGGQPTEKYDDGCTTKESGINNAGLWLFTRAPVASPEVISEMRGRLTTRGIAVSRLKDVAQAGCTYEGYMLKP</sequence>
<evidence type="ECO:0000313" key="1">
    <source>
        <dbReference type="EMBL" id="CAD8550405.1"/>
    </source>
</evidence>
<dbReference type="AlphaFoldDB" id="A0A7S0JFL3"/>